<accession>A0A0E0JZ40</accession>
<dbReference type="Gramene" id="OPUNC02G12810.1">
    <property type="protein sequence ID" value="OPUNC02G12810.1"/>
    <property type="gene ID" value="OPUNC02G12810"/>
</dbReference>
<dbReference type="HOGENOM" id="CLU_172135_0_0_1"/>
<dbReference type="EnsemblPlants" id="OPUNC02G12810.1">
    <property type="protein sequence ID" value="OPUNC02G12810.1"/>
    <property type="gene ID" value="OPUNC02G12810"/>
</dbReference>
<keyword evidence="2" id="KW-1185">Reference proteome</keyword>
<proteinExistence type="predicted"/>
<name>A0A0E0JZ40_ORYPU</name>
<dbReference type="Proteomes" id="UP000026962">
    <property type="component" value="Chromosome 2"/>
</dbReference>
<evidence type="ECO:0000313" key="1">
    <source>
        <dbReference type="EnsemblPlants" id="OPUNC02G12810.1"/>
    </source>
</evidence>
<reference evidence="1" key="1">
    <citation type="submission" date="2015-04" db="UniProtKB">
        <authorList>
            <consortium name="EnsemblPlants"/>
        </authorList>
    </citation>
    <scope>IDENTIFICATION</scope>
</reference>
<dbReference type="AlphaFoldDB" id="A0A0E0JZ40"/>
<protein>
    <submittedName>
        <fullName evidence="1">Uncharacterized protein</fullName>
    </submittedName>
</protein>
<evidence type="ECO:0000313" key="2">
    <source>
        <dbReference type="Proteomes" id="UP000026962"/>
    </source>
</evidence>
<sequence>MPSIDRSVGERRTANGGGDLVADWHLSRSIAGILLMVVLVRQPCKMEEGLGCESVHSSIAHQLFDEMSSPLEVFEEDVLLVMCEEKITWDEAMYMLQEELRDAQRRMDEKLD</sequence>
<organism evidence="1">
    <name type="scientific">Oryza punctata</name>
    <name type="common">Red rice</name>
    <dbReference type="NCBI Taxonomy" id="4537"/>
    <lineage>
        <taxon>Eukaryota</taxon>
        <taxon>Viridiplantae</taxon>
        <taxon>Streptophyta</taxon>
        <taxon>Embryophyta</taxon>
        <taxon>Tracheophyta</taxon>
        <taxon>Spermatophyta</taxon>
        <taxon>Magnoliopsida</taxon>
        <taxon>Liliopsida</taxon>
        <taxon>Poales</taxon>
        <taxon>Poaceae</taxon>
        <taxon>BOP clade</taxon>
        <taxon>Oryzoideae</taxon>
        <taxon>Oryzeae</taxon>
        <taxon>Oryzinae</taxon>
        <taxon>Oryza</taxon>
    </lineage>
</organism>
<reference evidence="1" key="2">
    <citation type="submission" date="2018-05" db="EMBL/GenBank/DDBJ databases">
        <title>OpunRS2 (Oryza punctata Reference Sequence Version 2).</title>
        <authorList>
            <person name="Zhang J."/>
            <person name="Kudrna D."/>
            <person name="Lee S."/>
            <person name="Talag J."/>
            <person name="Welchert J."/>
            <person name="Wing R.A."/>
        </authorList>
    </citation>
    <scope>NUCLEOTIDE SEQUENCE [LARGE SCALE GENOMIC DNA]</scope>
</reference>